<dbReference type="InterPro" id="IPR007037">
    <property type="entry name" value="SIP_rossman_dom"/>
</dbReference>
<evidence type="ECO:0000313" key="3">
    <source>
        <dbReference type="Proteomes" id="UP000031523"/>
    </source>
</evidence>
<dbReference type="Pfam" id="PF08021">
    <property type="entry name" value="FAD_binding_9"/>
    <property type="match status" value="1"/>
</dbReference>
<feature type="domain" description="FAD-binding FR-type" evidence="1">
    <location>
        <begin position="14"/>
        <end position="140"/>
    </location>
</feature>
<organism evidence="2 3">
    <name type="scientific">Streptomyces albus (strain ATCC 21838 / DSM 41398 / FERM P-419 / JCM 4703 / NBRC 107858)</name>
    <dbReference type="NCBI Taxonomy" id="1081613"/>
    <lineage>
        <taxon>Bacteria</taxon>
        <taxon>Bacillati</taxon>
        <taxon>Actinomycetota</taxon>
        <taxon>Actinomycetes</taxon>
        <taxon>Kitasatosporales</taxon>
        <taxon>Streptomycetaceae</taxon>
        <taxon>Streptomyces</taxon>
    </lineage>
</organism>
<dbReference type="Pfam" id="PF04954">
    <property type="entry name" value="SIP"/>
    <property type="match status" value="1"/>
</dbReference>
<dbReference type="Proteomes" id="UP000031523">
    <property type="component" value="Chromosome"/>
</dbReference>
<dbReference type="InterPro" id="IPR017938">
    <property type="entry name" value="Riboflavin_synthase-like_b-brl"/>
</dbReference>
<dbReference type="KEGG" id="sals:SLNWT_0189"/>
<dbReference type="PROSITE" id="PS51384">
    <property type="entry name" value="FAD_FR"/>
    <property type="match status" value="1"/>
</dbReference>
<evidence type="ECO:0000313" key="2">
    <source>
        <dbReference type="EMBL" id="AJE80565.1"/>
    </source>
</evidence>
<dbReference type="Gene3D" id="3.40.50.80">
    <property type="entry name" value="Nucleotide-binding domain of ferredoxin-NADP reductase (FNR) module"/>
    <property type="match status" value="1"/>
</dbReference>
<sequence>MSGPAAQHDTQTSRRPGRLQVTTVRAVHRLTPRMTRLTFTGPGLGEFLSNGTDQHVALYFYPPGLTLPRPFTTEAARALLPTARPRLRRYTIRHHRPELGEVDMDFVLHGADQLASGWAERATVGEESIWFGPSPAYPLREGAAWSLLLGDETALPALGVLLEELPAGHPVTVLAEIADPDEQLPLPTRADADIRWLHRGDRPAGELLAAHATALRLPPGRGRIWGGAEREAVRTLRHHFTRTLGVDRADTRLTTYWTRGETQDSEV</sequence>
<accession>A0A0B5EMH4</accession>
<dbReference type="InterPro" id="IPR013113">
    <property type="entry name" value="SIP_FAD-bd"/>
</dbReference>
<protein>
    <submittedName>
        <fullName evidence="2">Siderophore-interacting protein</fullName>
    </submittedName>
</protein>
<dbReference type="EMBL" id="CP010519">
    <property type="protein sequence ID" value="AJE80565.1"/>
    <property type="molecule type" value="Genomic_DNA"/>
</dbReference>
<evidence type="ECO:0000259" key="1">
    <source>
        <dbReference type="PROSITE" id="PS51384"/>
    </source>
</evidence>
<proteinExistence type="predicted"/>
<reference evidence="2 3" key="1">
    <citation type="submission" date="2015-01" db="EMBL/GenBank/DDBJ databases">
        <title>Enhanced salinomycin production by adjusting the supply of polyketide extender units in Streptomyce albus DSM 41398.</title>
        <authorList>
            <person name="Lu C."/>
        </authorList>
    </citation>
    <scope>NUCLEOTIDE SEQUENCE [LARGE SCALE GENOMIC DNA]</scope>
    <source>
        <strain evidence="3">ATCC 21838 / DSM 41398 / FERM P-419 / JCM 4703 / NBRC 107858</strain>
    </source>
</reference>
<dbReference type="InterPro" id="IPR039374">
    <property type="entry name" value="SIP_fam"/>
</dbReference>
<dbReference type="InterPro" id="IPR017927">
    <property type="entry name" value="FAD-bd_FR_type"/>
</dbReference>
<keyword evidence="3" id="KW-1185">Reference proteome</keyword>
<dbReference type="Gene3D" id="2.40.30.10">
    <property type="entry name" value="Translation factors"/>
    <property type="match status" value="1"/>
</dbReference>
<dbReference type="PANTHER" id="PTHR30157">
    <property type="entry name" value="FERRIC REDUCTASE, NADPH-DEPENDENT"/>
    <property type="match status" value="1"/>
</dbReference>
<name>A0A0B5EMH4_STRA4</name>
<dbReference type="CDD" id="cd06193">
    <property type="entry name" value="siderophore_interacting"/>
    <property type="match status" value="1"/>
</dbReference>
<dbReference type="AlphaFoldDB" id="A0A0B5EMH4"/>
<dbReference type="InterPro" id="IPR039261">
    <property type="entry name" value="FNR_nucleotide-bd"/>
</dbReference>
<dbReference type="GO" id="GO:0016491">
    <property type="term" value="F:oxidoreductase activity"/>
    <property type="evidence" value="ECO:0007669"/>
    <property type="project" value="InterPro"/>
</dbReference>
<gene>
    <name evidence="2" type="ORF">SLNWT_0189</name>
</gene>
<dbReference type="PANTHER" id="PTHR30157:SF0">
    <property type="entry name" value="NADPH-DEPENDENT FERRIC-CHELATE REDUCTASE"/>
    <property type="match status" value="1"/>
</dbReference>
<dbReference type="SUPFAM" id="SSF63380">
    <property type="entry name" value="Riboflavin synthase domain-like"/>
    <property type="match status" value="1"/>
</dbReference>